<evidence type="ECO:0000259" key="1">
    <source>
        <dbReference type="Pfam" id="PF16591"/>
    </source>
</evidence>
<dbReference type="AlphaFoldDB" id="A0ABC8BJ28"/>
<evidence type="ECO:0000313" key="3">
    <source>
        <dbReference type="Proteomes" id="UP000005729"/>
    </source>
</evidence>
<gene>
    <name evidence="2" type="ORF">PSA3335_27365</name>
</gene>
<accession>A0ABC8BJ28</accession>
<protein>
    <recommendedName>
        <fullName evidence="1">HBM domain-containing protein</fullName>
    </recommendedName>
</protein>
<dbReference type="KEGG" id="psav:PSA3335_27365"/>
<name>A0ABC8BJ28_PSESS</name>
<dbReference type="EMBL" id="CP008742">
    <property type="protein sequence ID" value="ARD14430.1"/>
    <property type="molecule type" value="Genomic_DNA"/>
</dbReference>
<organism evidence="2 3">
    <name type="scientific">Pseudomonas savastanoi pv. savastanoi NCPPB 3335</name>
    <dbReference type="NCBI Taxonomy" id="693985"/>
    <lineage>
        <taxon>Bacteria</taxon>
        <taxon>Pseudomonadati</taxon>
        <taxon>Pseudomonadota</taxon>
        <taxon>Gammaproteobacteria</taxon>
        <taxon>Pseudomonadales</taxon>
        <taxon>Pseudomonadaceae</taxon>
        <taxon>Pseudomonas</taxon>
    </lineage>
</organism>
<feature type="domain" description="HBM" evidence="1">
    <location>
        <begin position="33"/>
        <end position="124"/>
    </location>
</feature>
<evidence type="ECO:0000313" key="2">
    <source>
        <dbReference type="EMBL" id="ARD14430.1"/>
    </source>
</evidence>
<dbReference type="Gene3D" id="1.20.1440.210">
    <property type="match status" value="1"/>
</dbReference>
<dbReference type="Proteomes" id="UP000005729">
    <property type="component" value="Chromosome"/>
</dbReference>
<sequence>MNSSFANISVNMKLALGFGTVLFFTAILALVGWTSLDKLINSTDRIGDITELSDNLTNLRVARLQYMLTDGDETAAQNMQSKLDVFKAQQQSLLISFNNPLNLKPLRELADVTRDYEASLNSMNCPPKVGRF</sequence>
<reference evidence="2 3" key="1">
    <citation type="journal article" date="2010" name="Environ. Microbiol.">
        <title>Annotation and overview of the Pseudomonas savastanoi pv. savastanoi NCPPB 3335 draft genome reveals the virulence gene complement of a tumour-inducing pathogen of woody hosts.</title>
        <authorList>
            <person name="Rodriguez-Palenzuela P."/>
            <person name="Matas I.M."/>
            <person name="Murillo J."/>
            <person name="Lopez-Solanilla E."/>
            <person name="Bardaji L."/>
            <person name="Perez-Martinez I."/>
            <person name="Rodriguez-Moskera M.E."/>
            <person name="Penyalver R."/>
            <person name="Lopez M.M."/>
            <person name="Quesada J.M."/>
            <person name="Biehl B.S."/>
            <person name="Perna N.T."/>
            <person name="Glasner J.D."/>
            <person name="Cabot E.L."/>
            <person name="Neeno-Eckwall E."/>
            <person name="Ramos C."/>
        </authorList>
    </citation>
    <scope>NUCLEOTIDE SEQUENCE [LARGE SCALE GENOMIC DNA]</scope>
    <source>
        <strain evidence="2 3">NCPPB 3335</strain>
    </source>
</reference>
<dbReference type="InterPro" id="IPR032255">
    <property type="entry name" value="HBM"/>
</dbReference>
<dbReference type="Pfam" id="PF16591">
    <property type="entry name" value="HBM"/>
    <property type="match status" value="1"/>
</dbReference>
<proteinExistence type="predicted"/>